<comment type="caution">
    <text evidence="2">The sequence shown here is derived from an EMBL/GenBank/DDBJ whole genome shotgun (WGS) entry which is preliminary data.</text>
</comment>
<dbReference type="PATRIC" id="fig|505345.8.peg.1808"/>
<evidence type="ECO:0000313" key="2">
    <source>
        <dbReference type="EMBL" id="OBX06188.1"/>
    </source>
</evidence>
<dbReference type="Proteomes" id="UP000243168">
    <property type="component" value="Unassembled WGS sequence"/>
</dbReference>
<gene>
    <name evidence="2" type="ORF">QV07_08890</name>
</gene>
<proteinExistence type="predicted"/>
<dbReference type="EMBL" id="JTJS01000110">
    <property type="protein sequence ID" value="OBX06188.1"/>
    <property type="molecule type" value="Genomic_DNA"/>
</dbReference>
<evidence type="ECO:0000259" key="1">
    <source>
        <dbReference type="Pfam" id="PF12949"/>
    </source>
</evidence>
<dbReference type="SUPFAM" id="SSF68912">
    <property type="entry name" value="Rho N-terminal domain-like"/>
    <property type="match status" value="1"/>
</dbReference>
<accession>A0A1A7PUC6</accession>
<evidence type="ECO:0000313" key="3">
    <source>
        <dbReference type="Proteomes" id="UP000243168"/>
    </source>
</evidence>
<sequence length="65" mass="7424">MGLAAFNRMRRLKNEANKQDNQEDLSKLKVDELKSKLTELGVDIPEKAKKEDLVKLLQDALAENK</sequence>
<dbReference type="RefSeq" id="WP_065235111.1">
    <property type="nucleotide sequence ID" value="NZ_JTJS01000110.1"/>
</dbReference>
<dbReference type="InterPro" id="IPR036269">
    <property type="entry name" value="Rho_N_sf"/>
</dbReference>
<dbReference type="Gene3D" id="1.10.720.30">
    <property type="entry name" value="SAP domain"/>
    <property type="match status" value="1"/>
</dbReference>
<dbReference type="InterPro" id="IPR036361">
    <property type="entry name" value="SAP_dom_sf"/>
</dbReference>
<protein>
    <recommendedName>
        <fullName evidence="1">HeH/LEM domain-containing protein</fullName>
    </recommendedName>
</protein>
<reference evidence="2 3" key="1">
    <citation type="submission" date="2014-11" db="EMBL/GenBank/DDBJ databases">
        <title>Pan-genome of Gallibacterium spp.</title>
        <authorList>
            <person name="Kudirkiene E."/>
            <person name="Bojesen A.M."/>
        </authorList>
    </citation>
    <scope>NUCLEOTIDE SEQUENCE [LARGE SCALE GENOMIC DNA]</scope>
    <source>
        <strain evidence="2 3">F298</strain>
    </source>
</reference>
<dbReference type="Pfam" id="PF12949">
    <property type="entry name" value="HeH"/>
    <property type="match status" value="1"/>
</dbReference>
<dbReference type="InterPro" id="IPR025856">
    <property type="entry name" value="HeH/LEM_domain"/>
</dbReference>
<organism evidence="2 3">
    <name type="scientific">Gallibacterium genomosp. 3</name>
    <dbReference type="NCBI Taxonomy" id="505345"/>
    <lineage>
        <taxon>Bacteria</taxon>
        <taxon>Pseudomonadati</taxon>
        <taxon>Pseudomonadota</taxon>
        <taxon>Gammaproteobacteria</taxon>
        <taxon>Pasteurellales</taxon>
        <taxon>Pasteurellaceae</taxon>
        <taxon>Gallibacterium</taxon>
    </lineage>
</organism>
<dbReference type="AlphaFoldDB" id="A0A1A7PUC6"/>
<name>A0A1A7PUC6_9PAST</name>
<dbReference type="CDD" id="cd12935">
    <property type="entry name" value="LEM_like"/>
    <property type="match status" value="1"/>
</dbReference>
<feature type="domain" description="HeH/LEM" evidence="1">
    <location>
        <begin position="25"/>
        <end position="59"/>
    </location>
</feature>